<dbReference type="GO" id="GO:0046872">
    <property type="term" value="F:metal ion binding"/>
    <property type="evidence" value="ECO:0007669"/>
    <property type="project" value="UniProtKB-KW"/>
</dbReference>
<evidence type="ECO:0000256" key="4">
    <source>
        <dbReference type="ARBA" id="ARBA00022833"/>
    </source>
</evidence>
<dbReference type="InterPro" id="IPR028090">
    <property type="entry name" value="JAB_dom_prok"/>
</dbReference>
<reference evidence="8 9" key="1">
    <citation type="submission" date="2018-01" db="EMBL/GenBank/DDBJ databases">
        <title>Complete genome sequences of the type strains of Marinobacter flavimaris and Marinobacter maroccanus.</title>
        <authorList>
            <person name="Palau M."/>
            <person name="Boujida N."/>
            <person name="Manresa A."/>
            <person name="Minana-Galbis D."/>
        </authorList>
    </citation>
    <scope>NUCLEOTIDE SEQUENCE [LARGE SCALE GENOMIC DNA]</scope>
    <source>
        <strain evidence="8 9">N4</strain>
    </source>
</reference>
<evidence type="ECO:0000256" key="3">
    <source>
        <dbReference type="ARBA" id="ARBA00022801"/>
    </source>
</evidence>
<gene>
    <name evidence="8" type="ORF">KEHDKFFH_02650</name>
</gene>
<dbReference type="AlphaFoldDB" id="A0A2S5ZD91"/>
<comment type="caution">
    <text evidence="8">The sequence shown here is derived from an EMBL/GenBank/DDBJ whole genome shotgun (WGS) entry which is preliminary data.</text>
</comment>
<feature type="domain" description="JAB" evidence="7">
    <location>
        <begin position="29"/>
        <end position="147"/>
    </location>
</feature>
<evidence type="ECO:0000313" key="8">
    <source>
        <dbReference type="EMBL" id="PPI85356.1"/>
    </source>
</evidence>
<evidence type="ECO:0000256" key="6">
    <source>
        <dbReference type="SAM" id="MobiDB-lite"/>
    </source>
</evidence>
<keyword evidence="4" id="KW-0862">Zinc</keyword>
<dbReference type="Gene3D" id="3.40.140.10">
    <property type="entry name" value="Cytidine Deaminase, domain 2"/>
    <property type="match status" value="1"/>
</dbReference>
<evidence type="ECO:0000256" key="5">
    <source>
        <dbReference type="ARBA" id="ARBA00023049"/>
    </source>
</evidence>
<protein>
    <recommendedName>
        <fullName evidence="7">JAB domain-containing protein</fullName>
    </recommendedName>
</protein>
<accession>A0A2S5ZD91</accession>
<keyword evidence="1" id="KW-0645">Protease</keyword>
<dbReference type="EMBL" id="PSSX01000002">
    <property type="protein sequence ID" value="PPI85356.1"/>
    <property type="molecule type" value="Genomic_DNA"/>
</dbReference>
<keyword evidence="5" id="KW-0482">Metalloprotease</keyword>
<name>A0A2S5ZD91_9GAMM</name>
<keyword evidence="2" id="KW-0479">Metal-binding</keyword>
<evidence type="ECO:0000256" key="2">
    <source>
        <dbReference type="ARBA" id="ARBA00022723"/>
    </source>
</evidence>
<keyword evidence="3" id="KW-0378">Hydrolase</keyword>
<dbReference type="SUPFAM" id="SSF102712">
    <property type="entry name" value="JAB1/MPN domain"/>
    <property type="match status" value="1"/>
</dbReference>
<sequence>MCQLSKEKRMIYRFKIHNIILTVELSDSVLAHFNQHAQHSDASPEAGGQLFANITEEGCHWFVSSATGPRPSDHRSRFFFNPDRRIERREIKDEYEQGKHYVGDWHTHPQQSPQPSASDTRSMGEIFEKSIHQLPGILMIIVGTHPPPDGVWVSMHSSLGMALPLPSLSVPDSNQALPKTEVPRASEN</sequence>
<evidence type="ECO:0000313" key="9">
    <source>
        <dbReference type="Proteomes" id="UP000239917"/>
    </source>
</evidence>
<organism evidence="8 9">
    <name type="scientific">Marinobacter maroccanus</name>
    <dbReference type="NCBI Taxonomy" id="2055143"/>
    <lineage>
        <taxon>Bacteria</taxon>
        <taxon>Pseudomonadati</taxon>
        <taxon>Pseudomonadota</taxon>
        <taxon>Gammaproteobacteria</taxon>
        <taxon>Pseudomonadales</taxon>
        <taxon>Marinobacteraceae</taxon>
        <taxon>Marinobacter</taxon>
    </lineage>
</organism>
<dbReference type="Pfam" id="PF14464">
    <property type="entry name" value="Prok-JAB"/>
    <property type="match status" value="1"/>
</dbReference>
<evidence type="ECO:0000256" key="1">
    <source>
        <dbReference type="ARBA" id="ARBA00022670"/>
    </source>
</evidence>
<evidence type="ECO:0000259" key="7">
    <source>
        <dbReference type="Pfam" id="PF14464"/>
    </source>
</evidence>
<dbReference type="GO" id="GO:0008237">
    <property type="term" value="F:metallopeptidase activity"/>
    <property type="evidence" value="ECO:0007669"/>
    <property type="project" value="UniProtKB-KW"/>
</dbReference>
<feature type="region of interest" description="Disordered" evidence="6">
    <location>
        <begin position="168"/>
        <end position="188"/>
    </location>
</feature>
<dbReference type="GO" id="GO:0006508">
    <property type="term" value="P:proteolysis"/>
    <property type="evidence" value="ECO:0007669"/>
    <property type="project" value="UniProtKB-KW"/>
</dbReference>
<feature type="compositionally biased region" description="Polar residues" evidence="6">
    <location>
        <begin position="108"/>
        <end position="121"/>
    </location>
</feature>
<proteinExistence type="predicted"/>
<dbReference type="Proteomes" id="UP000239917">
    <property type="component" value="Unassembled WGS sequence"/>
</dbReference>
<keyword evidence="9" id="KW-1185">Reference proteome</keyword>
<feature type="region of interest" description="Disordered" evidence="6">
    <location>
        <begin position="101"/>
        <end position="121"/>
    </location>
</feature>